<proteinExistence type="predicted"/>
<dbReference type="InterPro" id="IPR027417">
    <property type="entry name" value="P-loop_NTPase"/>
</dbReference>
<dbReference type="SMART" id="SM00487">
    <property type="entry name" value="DEXDc"/>
    <property type="match status" value="1"/>
</dbReference>
<organism evidence="3 4">
    <name type="scientific">Hoeflea marina</name>
    <dbReference type="NCBI Taxonomy" id="274592"/>
    <lineage>
        <taxon>Bacteria</taxon>
        <taxon>Pseudomonadati</taxon>
        <taxon>Pseudomonadota</taxon>
        <taxon>Alphaproteobacteria</taxon>
        <taxon>Hyphomicrobiales</taxon>
        <taxon>Rhizobiaceae</taxon>
        <taxon>Hoeflea</taxon>
    </lineage>
</organism>
<dbReference type="Gene3D" id="3.40.50.300">
    <property type="entry name" value="P-loop containing nucleotide triphosphate hydrolases"/>
    <property type="match status" value="1"/>
</dbReference>
<keyword evidence="4" id="KW-1185">Reference proteome</keyword>
<accession>A0A317PST9</accession>
<keyword evidence="3" id="KW-0347">Helicase</keyword>
<keyword evidence="3" id="KW-0067">ATP-binding</keyword>
<sequence length="878" mass="98219">MPVNMSQFAGWEAVCACIGGSQEPELFPQDYLDEGQIDGLNALAASMKKHGAVLADEVGMGKTRIAVALALAVKRSGGRVAIVVPPVVAPQWRDEIIKAGESSKDMLRSFDGLMRDYETDGAARMDDALVILSHRFGDVRAQTSGKRWRADLLKLLVWNANRRIRKGCTLAERQMPGVKLAAGEIIRRAEHCHLTKSAVEKIVEQFQNLDSRAELDDLNSNCFKNQSPELKLLERTLGLALGPFDLIIIDEAHKSRGEYKKLSVLIDRVILSSDKTGRRLGLTATPVELDVWQWKSTLMRVCMSEPVWMSIEPAVLEYREAAEAARRRWRTDETAQSRYMTAAAKFHASLAPWVVRRDKRRDVTTILFNEHSPSGMSYRRQHPIEVQAGDLSPGWLRIVFAAEALSVIGQAAADTTAARARLTISNGHGVAGIIDKLASRRAGNSRHEDDEADRQQSAEDRAEDGVKASAELSFEEYGVRKRKQRADWWKKALSAPFDNGTESLLNHPVLSKVIVEIENYTRTGEKVLVFGRFTRPMRVLTDLLNARALLRAVRDGTPWPQEKTSDDDQGVLLAAAKQLEFDYDRKHVDDILTDAYRAFETHRQALRNHISSLIESGATDQTALLQAIARDTDPSTIVTPLARAAEPFLREDTSGSKISRKAVIGALINVTDALRERGEGSAQDDDKLDDLSANALWARLREGLIEEYGAPRASFARMLYGQTLPSTRRLVQLAFNRSESEPHVLIAQSMVGREGLNLHESCRIVILLHLEWNPGVVEQQIGRVDRKNSHWSRLLREAVDAGSREMPQIEIRPVIFRGTYDEHHWSVLSRRWDELRSQLHGFIASGSDRESLTEGDRRLLQSLEEGSPDFSPEPSSKT</sequence>
<feature type="domain" description="Helicase ATP-binding" evidence="2">
    <location>
        <begin position="43"/>
        <end position="304"/>
    </location>
</feature>
<dbReference type="EMBL" id="QGTR01000001">
    <property type="protein sequence ID" value="PWW03825.1"/>
    <property type="molecule type" value="Genomic_DNA"/>
</dbReference>
<dbReference type="PANTHER" id="PTHR10799">
    <property type="entry name" value="SNF2/RAD54 HELICASE FAMILY"/>
    <property type="match status" value="1"/>
</dbReference>
<keyword evidence="3" id="KW-0378">Hydrolase</keyword>
<comment type="caution">
    <text evidence="3">The sequence shown here is derived from an EMBL/GenBank/DDBJ whole genome shotgun (WGS) entry which is preliminary data.</text>
</comment>
<feature type="region of interest" description="Disordered" evidence="1">
    <location>
        <begin position="441"/>
        <end position="467"/>
    </location>
</feature>
<dbReference type="InterPro" id="IPR001650">
    <property type="entry name" value="Helicase_C-like"/>
</dbReference>
<gene>
    <name evidence="3" type="ORF">DFR52_101513</name>
</gene>
<dbReference type="Pfam" id="PF00271">
    <property type="entry name" value="Helicase_C"/>
    <property type="match status" value="1"/>
</dbReference>
<evidence type="ECO:0000259" key="2">
    <source>
        <dbReference type="PROSITE" id="PS51192"/>
    </source>
</evidence>
<dbReference type="Gene3D" id="3.40.50.10810">
    <property type="entry name" value="Tandem AAA-ATPase domain"/>
    <property type="match status" value="2"/>
</dbReference>
<dbReference type="InterPro" id="IPR038718">
    <property type="entry name" value="SNF2-like_sf"/>
</dbReference>
<protein>
    <submittedName>
        <fullName evidence="3">Helicase-like protein</fullName>
    </submittedName>
</protein>
<dbReference type="SMART" id="SM00490">
    <property type="entry name" value="HELICc"/>
    <property type="match status" value="1"/>
</dbReference>
<name>A0A317PST9_9HYPH</name>
<dbReference type="Proteomes" id="UP000246352">
    <property type="component" value="Unassembled WGS sequence"/>
</dbReference>
<dbReference type="SUPFAM" id="SSF52540">
    <property type="entry name" value="P-loop containing nucleoside triphosphate hydrolases"/>
    <property type="match status" value="2"/>
</dbReference>
<evidence type="ECO:0000313" key="3">
    <source>
        <dbReference type="EMBL" id="PWW03825.1"/>
    </source>
</evidence>
<dbReference type="InterPro" id="IPR014001">
    <property type="entry name" value="Helicase_ATP-bd"/>
</dbReference>
<dbReference type="GO" id="GO:0004386">
    <property type="term" value="F:helicase activity"/>
    <property type="evidence" value="ECO:0007669"/>
    <property type="project" value="UniProtKB-KW"/>
</dbReference>
<reference evidence="3 4" key="1">
    <citation type="submission" date="2018-05" db="EMBL/GenBank/DDBJ databases">
        <title>Genomic Encyclopedia of Type Strains, Phase IV (KMG-IV): sequencing the most valuable type-strain genomes for metagenomic binning, comparative biology and taxonomic classification.</title>
        <authorList>
            <person name="Goeker M."/>
        </authorList>
    </citation>
    <scope>NUCLEOTIDE SEQUENCE [LARGE SCALE GENOMIC DNA]</scope>
    <source>
        <strain evidence="3 4">DSM 16791</strain>
    </source>
</reference>
<keyword evidence="3" id="KW-0547">Nucleotide-binding</keyword>
<dbReference type="PROSITE" id="PS51192">
    <property type="entry name" value="HELICASE_ATP_BIND_1"/>
    <property type="match status" value="1"/>
</dbReference>
<feature type="compositionally biased region" description="Basic and acidic residues" evidence="1">
    <location>
        <begin position="445"/>
        <end position="466"/>
    </location>
</feature>
<dbReference type="AlphaFoldDB" id="A0A317PST9"/>
<evidence type="ECO:0000256" key="1">
    <source>
        <dbReference type="SAM" id="MobiDB-lite"/>
    </source>
</evidence>
<evidence type="ECO:0000313" key="4">
    <source>
        <dbReference type="Proteomes" id="UP000246352"/>
    </source>
</evidence>